<feature type="transmembrane region" description="Helical" evidence="1">
    <location>
        <begin position="50"/>
        <end position="70"/>
    </location>
</feature>
<keyword evidence="1" id="KW-0812">Transmembrane</keyword>
<organism evidence="2 3">
    <name type="scientific">Allosphingosinicella deserti</name>
    <dbReference type="NCBI Taxonomy" id="2116704"/>
    <lineage>
        <taxon>Bacteria</taxon>
        <taxon>Pseudomonadati</taxon>
        <taxon>Pseudomonadota</taxon>
        <taxon>Alphaproteobacteria</taxon>
        <taxon>Sphingomonadales</taxon>
        <taxon>Sphingomonadaceae</taxon>
        <taxon>Allosphingosinicella</taxon>
    </lineage>
</organism>
<name>A0A2P7QVN4_9SPHN</name>
<feature type="transmembrane region" description="Helical" evidence="1">
    <location>
        <begin position="110"/>
        <end position="131"/>
    </location>
</feature>
<protein>
    <submittedName>
        <fullName evidence="2">Uncharacterized protein</fullName>
    </submittedName>
</protein>
<gene>
    <name evidence="2" type="ORF">C7I55_07210</name>
</gene>
<dbReference type="RefSeq" id="WP_106512199.1">
    <property type="nucleotide sequence ID" value="NZ_PXYI01000002.1"/>
</dbReference>
<dbReference type="AlphaFoldDB" id="A0A2P7QVN4"/>
<dbReference type="Proteomes" id="UP000241167">
    <property type="component" value="Unassembled WGS sequence"/>
</dbReference>
<keyword evidence="3" id="KW-1185">Reference proteome</keyword>
<keyword evidence="1" id="KW-0472">Membrane</keyword>
<accession>A0A2P7QVN4</accession>
<evidence type="ECO:0000313" key="2">
    <source>
        <dbReference type="EMBL" id="PSJ42031.1"/>
    </source>
</evidence>
<comment type="caution">
    <text evidence="2">The sequence shown here is derived from an EMBL/GenBank/DDBJ whole genome shotgun (WGS) entry which is preliminary data.</text>
</comment>
<dbReference type="EMBL" id="PXYI01000002">
    <property type="protein sequence ID" value="PSJ42031.1"/>
    <property type="molecule type" value="Genomic_DNA"/>
</dbReference>
<keyword evidence="1" id="KW-1133">Transmembrane helix</keyword>
<feature type="transmembrane region" description="Helical" evidence="1">
    <location>
        <begin position="82"/>
        <end position="104"/>
    </location>
</feature>
<dbReference type="OrthoDB" id="5457135at2"/>
<proteinExistence type="predicted"/>
<reference evidence="2 3" key="1">
    <citation type="submission" date="2018-03" db="EMBL/GenBank/DDBJ databases">
        <title>The draft genome of Sphingosinicella sp. GL-C-18.</title>
        <authorList>
            <person name="Liu L."/>
            <person name="Li L."/>
            <person name="Liang L."/>
            <person name="Zhang X."/>
            <person name="Wang T."/>
        </authorList>
    </citation>
    <scope>NUCLEOTIDE SEQUENCE [LARGE SCALE GENOMIC DNA]</scope>
    <source>
        <strain evidence="2 3">GL-C-18</strain>
    </source>
</reference>
<dbReference type="PROSITE" id="PS51257">
    <property type="entry name" value="PROKAR_LIPOPROTEIN"/>
    <property type="match status" value="1"/>
</dbReference>
<sequence>MRNLWLVAGGVMSGCASLLHVGVILGGPDWYRFFGAGEELAQAAERGSPMPALVTTAIALILAIWAAYAFSGAGLLRRLPLMRTALVVITGIYLLRGLALVPWLAFRPEFVNAFAVVSSLIVLAYGITYAVGTSRAWPSLRAPHGVQRR</sequence>
<evidence type="ECO:0000256" key="1">
    <source>
        <dbReference type="SAM" id="Phobius"/>
    </source>
</evidence>
<evidence type="ECO:0000313" key="3">
    <source>
        <dbReference type="Proteomes" id="UP000241167"/>
    </source>
</evidence>